<gene>
    <name evidence="6" type="ORF">CP523_13310</name>
    <name evidence="7" type="ORF">NH397_05705</name>
</gene>
<dbReference type="CDD" id="cd06583">
    <property type="entry name" value="PGRP"/>
    <property type="match status" value="1"/>
</dbReference>
<evidence type="ECO:0000313" key="7">
    <source>
        <dbReference type="EMBL" id="USS01924.1"/>
    </source>
</evidence>
<dbReference type="InterPro" id="IPR051206">
    <property type="entry name" value="NAMLAA_amidase_2"/>
</dbReference>
<dbReference type="PANTHER" id="PTHR30417:SF1">
    <property type="entry name" value="N-ACETYLMURAMOYL-L-ALANINE AMIDASE AMID"/>
    <property type="match status" value="1"/>
</dbReference>
<dbReference type="SMART" id="SM00644">
    <property type="entry name" value="Ami_2"/>
    <property type="match status" value="1"/>
</dbReference>
<reference evidence="7" key="2">
    <citation type="submission" date="2022-06" db="EMBL/GenBank/DDBJ databases">
        <authorList>
            <person name="Holder M.E."/>
            <person name="Ajami N.J."/>
            <person name="Petrosino J.F."/>
        </authorList>
    </citation>
    <scope>NUCLEOTIDE SEQUENCE</scope>
    <source>
        <strain evidence="7">RMA 8861</strain>
    </source>
</reference>
<dbReference type="OrthoDB" id="9794294at2"/>
<comment type="catalytic activity">
    <reaction evidence="1">
        <text>Hydrolyzes the link between N-acetylmuramoyl residues and L-amino acid residues in certain cell-wall glycopeptides.</text>
        <dbReference type="EC" id="3.5.1.28"/>
    </reaction>
</comment>
<evidence type="ECO:0000313" key="6">
    <source>
        <dbReference type="EMBL" id="AYE35325.1"/>
    </source>
</evidence>
<dbReference type="Proteomes" id="UP000280586">
    <property type="component" value="Chromosome"/>
</dbReference>
<evidence type="ECO:0000256" key="2">
    <source>
        <dbReference type="ARBA" id="ARBA00011901"/>
    </source>
</evidence>
<dbReference type="Proteomes" id="UP001055437">
    <property type="component" value="Chromosome"/>
</dbReference>
<dbReference type="GO" id="GO:0009253">
    <property type="term" value="P:peptidoglycan catabolic process"/>
    <property type="evidence" value="ECO:0007669"/>
    <property type="project" value="InterPro"/>
</dbReference>
<dbReference type="RefSeq" id="WP_066677497.1">
    <property type="nucleotide sequence ID" value="NZ_CABMIZ010000028.1"/>
</dbReference>
<dbReference type="GeneID" id="303561664"/>
<keyword evidence="9" id="KW-1185">Reference proteome</keyword>
<accession>A0A9N7PK70</accession>
<evidence type="ECO:0000313" key="9">
    <source>
        <dbReference type="Proteomes" id="UP001055437"/>
    </source>
</evidence>
<dbReference type="InterPro" id="IPR036505">
    <property type="entry name" value="Amidase/PGRP_sf"/>
</dbReference>
<dbReference type="SUPFAM" id="SSF55846">
    <property type="entry name" value="N-acetylmuramoyl-L-alanine amidase-like"/>
    <property type="match status" value="1"/>
</dbReference>
<evidence type="ECO:0000313" key="8">
    <source>
        <dbReference type="Proteomes" id="UP000280586"/>
    </source>
</evidence>
<dbReference type="GO" id="GO:0009254">
    <property type="term" value="P:peptidoglycan turnover"/>
    <property type="evidence" value="ECO:0007669"/>
    <property type="project" value="TreeGrafter"/>
</dbReference>
<dbReference type="GO" id="GO:0008745">
    <property type="term" value="F:N-acetylmuramoyl-L-alanine amidase activity"/>
    <property type="evidence" value="ECO:0007669"/>
    <property type="project" value="UniProtKB-EC"/>
</dbReference>
<name>A0A9N7PK70_CLOSE</name>
<evidence type="ECO:0000256" key="1">
    <source>
        <dbReference type="ARBA" id="ARBA00001561"/>
    </source>
</evidence>
<evidence type="ECO:0000259" key="5">
    <source>
        <dbReference type="SMART" id="SM00644"/>
    </source>
</evidence>
<organism evidence="6 8">
    <name type="scientific">Clostridium septicum</name>
    <dbReference type="NCBI Taxonomy" id="1504"/>
    <lineage>
        <taxon>Bacteria</taxon>
        <taxon>Bacillati</taxon>
        <taxon>Bacillota</taxon>
        <taxon>Clostridia</taxon>
        <taxon>Eubacteriales</taxon>
        <taxon>Clostridiaceae</taxon>
        <taxon>Clostridium</taxon>
    </lineage>
</organism>
<proteinExistence type="predicted"/>
<dbReference type="AlphaFoldDB" id="A0A9N7PK70"/>
<dbReference type="KEGG" id="csep:CP523_13310"/>
<dbReference type="PANTHER" id="PTHR30417">
    <property type="entry name" value="N-ACETYLMURAMOYL-L-ALANINE AMIDASE AMID"/>
    <property type="match status" value="1"/>
</dbReference>
<evidence type="ECO:0000256" key="3">
    <source>
        <dbReference type="ARBA" id="ARBA00022801"/>
    </source>
</evidence>
<dbReference type="Gene3D" id="3.40.80.10">
    <property type="entry name" value="Peptidoglycan recognition protein-like"/>
    <property type="match status" value="1"/>
</dbReference>
<sequence>MLKIERMISPYNHYEGNAIKYIVVHGTGAPEGTDSARNNAIYFYGGNRNASAHYFVDATSIYQSVEDFNGSWSVGDGYNQYGINNQNTLNIEMCCNNYTYDEGTIVNTLELVKVKQKEYGIPNSNVVRHFDASRKVCPEYFSLNNWEKWSNFIERLTGETVQQSKPVQKPSYNHGEGKYLNLHSHMEKWAIYATNVRPVTGNQKGYLKPKMFGGLSYKIIEDRGDVKIINTGDYGTVQIYAPNDADSSITDKPIYNNIAGPNPAPPVINVSYLNLHEHNYSWRVYPLNVPPVVGNECGALAPAQYGGLSYKILEKKITDVYKIKTESFGVVAIYAPRDNDSSITEKPIY</sequence>
<keyword evidence="3" id="KW-0378">Hydrolase</keyword>
<dbReference type="EC" id="3.5.1.28" evidence="2"/>
<keyword evidence="4" id="KW-0961">Cell wall biogenesis/degradation</keyword>
<dbReference type="GO" id="GO:0071555">
    <property type="term" value="P:cell wall organization"/>
    <property type="evidence" value="ECO:0007669"/>
    <property type="project" value="UniProtKB-KW"/>
</dbReference>
<dbReference type="InterPro" id="IPR002502">
    <property type="entry name" value="Amidase_domain"/>
</dbReference>
<feature type="domain" description="N-acetylmuramoyl-L-alanine amidase" evidence="5">
    <location>
        <begin position="9"/>
        <end position="139"/>
    </location>
</feature>
<protein>
    <recommendedName>
        <fullName evidence="2">N-acetylmuramoyl-L-alanine amidase</fullName>
        <ecNumber evidence="2">3.5.1.28</ecNumber>
    </recommendedName>
</protein>
<dbReference type="Pfam" id="PF01510">
    <property type="entry name" value="Amidase_2"/>
    <property type="match status" value="1"/>
</dbReference>
<reference evidence="6 8" key="1">
    <citation type="submission" date="2017-09" db="EMBL/GenBank/DDBJ databases">
        <authorList>
            <person name="Thomas P."/>
            <person name="Seyboldt C."/>
        </authorList>
    </citation>
    <scope>NUCLEOTIDE SEQUENCE [LARGE SCALE GENOMIC DNA]</scope>
    <source>
        <strain evidence="6 8">DSM 7534</strain>
    </source>
</reference>
<evidence type="ECO:0000256" key="4">
    <source>
        <dbReference type="ARBA" id="ARBA00023316"/>
    </source>
</evidence>
<dbReference type="EMBL" id="CP099799">
    <property type="protein sequence ID" value="USS01924.1"/>
    <property type="molecule type" value="Genomic_DNA"/>
</dbReference>
<dbReference type="EMBL" id="CP023671">
    <property type="protein sequence ID" value="AYE35325.1"/>
    <property type="molecule type" value="Genomic_DNA"/>
</dbReference>